<feature type="region of interest" description="Disordered" evidence="1">
    <location>
        <begin position="342"/>
        <end position="389"/>
    </location>
</feature>
<keyword evidence="2" id="KW-1185">Reference proteome</keyword>
<accession>A0A6P5QMC9</accession>
<dbReference type="GO" id="GO:0005829">
    <property type="term" value="C:cytosol"/>
    <property type="evidence" value="ECO:0007669"/>
    <property type="project" value="TreeGrafter"/>
</dbReference>
<evidence type="ECO:0000256" key="1">
    <source>
        <dbReference type="SAM" id="MobiDB-lite"/>
    </source>
</evidence>
<dbReference type="GeneID" id="110304303"/>
<dbReference type="CTD" id="100653515"/>
<dbReference type="GO" id="GO:0005813">
    <property type="term" value="C:centrosome"/>
    <property type="evidence" value="ECO:0007669"/>
    <property type="project" value="TreeGrafter"/>
</dbReference>
<dbReference type="PANTHER" id="PTHR21553">
    <property type="entry name" value="ALMS1-RELATED"/>
    <property type="match status" value="1"/>
</dbReference>
<evidence type="ECO:0000313" key="2">
    <source>
        <dbReference type="Proteomes" id="UP000515126"/>
    </source>
</evidence>
<dbReference type="AlphaFoldDB" id="A0A6P5QMC9"/>
<name>A0A6P5QMC9_MUSCR</name>
<evidence type="ECO:0000313" key="3">
    <source>
        <dbReference type="RefSeq" id="XP_021031237.1"/>
    </source>
</evidence>
<dbReference type="RefSeq" id="XP_021031237.1">
    <property type="nucleotide sequence ID" value="XM_021175578.2"/>
</dbReference>
<dbReference type="GO" id="GO:0046599">
    <property type="term" value="P:regulation of centriole replication"/>
    <property type="evidence" value="ECO:0007669"/>
    <property type="project" value="TreeGrafter"/>
</dbReference>
<dbReference type="GO" id="GO:0005814">
    <property type="term" value="C:centriole"/>
    <property type="evidence" value="ECO:0007669"/>
    <property type="project" value="TreeGrafter"/>
</dbReference>
<feature type="region of interest" description="Disordered" evidence="1">
    <location>
        <begin position="140"/>
        <end position="233"/>
    </location>
</feature>
<organism evidence="2 3">
    <name type="scientific">Mus caroli</name>
    <name type="common">Ryukyu mouse</name>
    <name type="synonym">Ricefield mouse</name>
    <dbReference type="NCBI Taxonomy" id="10089"/>
    <lineage>
        <taxon>Eukaryota</taxon>
        <taxon>Metazoa</taxon>
        <taxon>Chordata</taxon>
        <taxon>Craniata</taxon>
        <taxon>Vertebrata</taxon>
        <taxon>Euteleostomi</taxon>
        <taxon>Mammalia</taxon>
        <taxon>Eutheria</taxon>
        <taxon>Euarchontoglires</taxon>
        <taxon>Glires</taxon>
        <taxon>Rodentia</taxon>
        <taxon>Myomorpha</taxon>
        <taxon>Muroidea</taxon>
        <taxon>Muridae</taxon>
        <taxon>Murinae</taxon>
        <taxon>Mus</taxon>
        <taxon>Mus</taxon>
    </lineage>
</organism>
<protein>
    <submittedName>
        <fullName evidence="3">Protein DDC8 homolog isoform X1</fullName>
    </submittedName>
</protein>
<feature type="compositionally biased region" description="Polar residues" evidence="1">
    <location>
        <begin position="12"/>
        <end position="24"/>
    </location>
</feature>
<feature type="compositionally biased region" description="Basic and acidic residues" evidence="1">
    <location>
        <begin position="164"/>
        <end position="183"/>
    </location>
</feature>
<gene>
    <name evidence="3" type="primary">Cep295nl</name>
</gene>
<sequence length="590" mass="68017">MPLFMSEPRMSGLSSRGLDSSQTVDRNHPGALRGRVAPSHKQCLGLPSPHTLTDGMEMQRDTERAAQLSPSSEDEALVLRQKPLEMPAQEEDSTTLQQWKARQLQRLAEELKAEWQEARLQQVRQAERLYLSHLLDEAAERSVGNDSSVHEQNQRRTAKHTRAKERSRAAFREERGRREEHPRQHPKSRKKAPCSERRSSAKARSPASGEKGKRRRVSSSKNHGGYQGPRVTRRVGVAKLNPFFDGDTDCMEDVQKEFLREGRRPSAKGTHNLRDQSLQGKTTALTQPLLLGPTCKQEAASQEPPSKYNKNLWHKEIESTFEELFNTNRKLKKHLNLHLEQRLKADQNPDEQQSYSEIRSENFGTPREERTEEVEITEESGSPTEVETTEMWSKINLKQILSDTEYPRYQQIAKYPLKSESLVPVKAGTSREQDDLLSLSPESGQEPPKSPLLEDESLKPYLQKQADSVASWMALRQKQKAELEQRRQKTLLELTEHPNMSLEIHYKAELEEERRARRRMRLALLKSNSTGICALPSDRNNLSLDNGLLDEDKQNQMIRDLQQQILEQNKLHQEFLEKARKRLQEFQKSF</sequence>
<dbReference type="PANTHER" id="PTHR21553:SF33">
    <property type="entry name" value="CEP295 N-TERMINAL-LIKE PROTEIN"/>
    <property type="match status" value="1"/>
</dbReference>
<proteinExistence type="predicted"/>
<reference evidence="3" key="1">
    <citation type="submission" date="2025-08" db="UniProtKB">
        <authorList>
            <consortium name="RefSeq"/>
        </authorList>
    </citation>
    <scope>IDENTIFICATION</scope>
</reference>
<dbReference type="KEGG" id="mcal:110304303"/>
<feature type="region of interest" description="Disordered" evidence="1">
    <location>
        <begin position="427"/>
        <end position="456"/>
    </location>
</feature>
<dbReference type="Proteomes" id="UP000515126">
    <property type="component" value="Chromosome 11"/>
</dbReference>
<feature type="region of interest" description="Disordered" evidence="1">
    <location>
        <begin position="1"/>
        <end position="54"/>
    </location>
</feature>